<reference evidence="1 2" key="1">
    <citation type="submission" date="2021-01" db="EMBL/GenBank/DDBJ databases">
        <title>Genome public.</title>
        <authorList>
            <person name="Liu C."/>
            <person name="Sun Q."/>
        </authorList>
    </citation>
    <scope>NUCLEOTIDE SEQUENCE [LARGE SCALE GENOMIC DNA]</scope>
    <source>
        <strain evidence="1 2">YIM B02564</strain>
    </source>
</reference>
<sequence length="305" mass="35934">MSKKVERKTCLECGKEQRATEFYKHDAPIYQDKKYPICKTCIKSKLKLDDPMSSIAIESVKDVMLQMNKPFILELWISSIDEAKKTGKKDIFGLYKKNVDQNNADGTWKDSIFEIQEIRENNVKETINTSKNLKVELTDDLINKWGYGYSNEEYLAFERKYNMLKNNYQEKTAMHTEALLTYIRYRVKEEMSTAMNDMKSAKEWGQLAQKAAKDAKINPSQLSKSDLSDGLDTFGQLTRTVEQAVDIIPILPQFKERPQDKVDFTIWCYINYIRDLKGLPLAEYEDIYRFYEERKKEYEEREEIN</sequence>
<keyword evidence="2" id="KW-1185">Reference proteome</keyword>
<gene>
    <name evidence="1" type="ORF">JK635_01925</name>
</gene>
<organism evidence="1 2">
    <name type="scientific">Neobacillus paridis</name>
    <dbReference type="NCBI Taxonomy" id="2803862"/>
    <lineage>
        <taxon>Bacteria</taxon>
        <taxon>Bacillati</taxon>
        <taxon>Bacillota</taxon>
        <taxon>Bacilli</taxon>
        <taxon>Bacillales</taxon>
        <taxon>Bacillaceae</taxon>
        <taxon>Neobacillus</taxon>
    </lineage>
</organism>
<evidence type="ECO:0000313" key="2">
    <source>
        <dbReference type="Proteomes" id="UP000623967"/>
    </source>
</evidence>
<dbReference type="RefSeq" id="WP_202651905.1">
    <property type="nucleotide sequence ID" value="NZ_JAESWB010000025.1"/>
</dbReference>
<comment type="caution">
    <text evidence="1">The sequence shown here is derived from an EMBL/GenBank/DDBJ whole genome shotgun (WGS) entry which is preliminary data.</text>
</comment>
<accession>A0ABS1TIA7</accession>
<protein>
    <submittedName>
        <fullName evidence="1">Uncharacterized protein</fullName>
    </submittedName>
</protein>
<evidence type="ECO:0000313" key="1">
    <source>
        <dbReference type="EMBL" id="MBL4950997.1"/>
    </source>
</evidence>
<dbReference type="Proteomes" id="UP000623967">
    <property type="component" value="Unassembled WGS sequence"/>
</dbReference>
<dbReference type="EMBL" id="JAESWB010000025">
    <property type="protein sequence ID" value="MBL4950997.1"/>
    <property type="molecule type" value="Genomic_DNA"/>
</dbReference>
<proteinExistence type="predicted"/>
<name>A0ABS1TIA7_9BACI</name>